<accession>A0A975YI16</accession>
<protein>
    <submittedName>
        <fullName evidence="1">Uncharacterized protein</fullName>
    </submittedName>
</protein>
<gene>
    <name evidence="1" type="ORF">KUL25_10670</name>
</gene>
<organism evidence="1">
    <name type="scientific">Gymnodinialimonas phycosphaerae</name>
    <dbReference type="NCBI Taxonomy" id="2841589"/>
    <lineage>
        <taxon>Bacteria</taxon>
        <taxon>Pseudomonadati</taxon>
        <taxon>Pseudomonadota</taxon>
        <taxon>Alphaproteobacteria</taxon>
        <taxon>Rhodobacterales</taxon>
        <taxon>Paracoccaceae</taxon>
        <taxon>Gymnodinialimonas</taxon>
    </lineage>
</organism>
<reference evidence="1 2" key="1">
    <citation type="submission" date="2021-07" db="EMBL/GenBank/DDBJ databases">
        <title>Karlodiniumbacter phycospheric gen. nov., sp. nov., a phycosphere bacterium isolated from karlodinium veneficum.</title>
        <authorList>
            <person name="Peng Y."/>
            <person name="Jiang L."/>
            <person name="Lee J."/>
        </authorList>
    </citation>
    <scope>NUCLEOTIDE SEQUENCE</scope>
    <source>
        <strain evidence="1 2">N5</strain>
    </source>
</reference>
<evidence type="ECO:0000313" key="1">
    <source>
        <dbReference type="EMBL" id="QXL90021.1"/>
    </source>
</evidence>
<dbReference type="EMBL" id="JAIMBW010000001">
    <property type="protein sequence ID" value="MBY4893227.1"/>
    <property type="molecule type" value="Genomic_DNA"/>
</dbReference>
<dbReference type="EMBL" id="CP078073">
    <property type="protein sequence ID" value="QXL90021.1"/>
    <property type="molecule type" value="Genomic_DNA"/>
</dbReference>
<proteinExistence type="predicted"/>
<dbReference type="AlphaFoldDB" id="A0A975YI16"/>
<name>A0A975YI16_9RHOB</name>
<dbReference type="Proteomes" id="UP000693972">
    <property type="component" value="Unassembled WGS sequence"/>
</dbReference>
<evidence type="ECO:0000313" key="2">
    <source>
        <dbReference type="Proteomes" id="UP000693972"/>
    </source>
</evidence>
<keyword evidence="2" id="KW-1185">Reference proteome</keyword>
<sequence length="181" mass="19119">MGCGAALGLSAPAGAFVLGGEILQQTGNGSFVKLGTDAPFAVGADTFDTDDLYAFDEDQNILLVEPIRVDIGGGDLGAIPAGTVVASHYVFFDSLNGTQYGYVDFDAPILGIAAQQETMAATDFLANTAVTYLSLELRGLERGDQVWIDADDPFRLWVYWAGSSPGDYIRVFTARSAAAMM</sequence>